<dbReference type="InterPro" id="IPR012910">
    <property type="entry name" value="Plug_dom"/>
</dbReference>
<dbReference type="Pfam" id="PF00593">
    <property type="entry name" value="TonB_dep_Rec_b-barrel"/>
    <property type="match status" value="1"/>
</dbReference>
<comment type="similarity">
    <text evidence="10 11">Belongs to the TonB-dependent receptor family.</text>
</comment>
<keyword evidence="16" id="KW-1185">Reference proteome</keyword>
<dbReference type="PANTHER" id="PTHR30069:SF53">
    <property type="entry name" value="COLICIN I RECEPTOR-RELATED"/>
    <property type="match status" value="1"/>
</dbReference>
<keyword evidence="3 10" id="KW-1134">Transmembrane beta strand</keyword>
<evidence type="ECO:0000256" key="7">
    <source>
        <dbReference type="ARBA" id="ARBA00023077"/>
    </source>
</evidence>
<sequence length="637" mass="70677">MFAFLRKCLVALLCLGFTSVFAQKSLNEITVKTTKLPLKESELSKPMIVLSDSLIRQYSGYSVTQLLQNQAGLQVVGANQTPGSVQSVYLRGAQTGKTLILIDGVPMYDPSFIESNFDLNLINLEDIERVEILKGGQSALYGSDAVAGVINFITKSRSAKPFQTSPYLSYGSFNTLNLGADVAGGFQGLHYKLGLNALRSDGFSSASGEGFENDGLRRLNISAELEKKVGSTDLTFLTRISDYKSDLDAGAFTDDKDNTFNSRNVQLGLKGSRISEKGQLHFNALRTLTDRTFEDDSTDVPPTAFNNYSLNTLGSVADFAELFGSFQIGNSSQILLGTDYRRQSMEQTYFSVSSFGPFEDVPIENSETTTHNFSVYSSISSALENGLGLEVSGRLNSHDVYGINHSYALNPYFILNKNLTFFGVYSKSFKNPSLYQLFSPYGNLELEPEDAKTFDLGFRSAFADQKARIEATYFNRNTSNLIIYQSIDVDPYGQYINQDQQNANGFEVIASYAFSKIGLSGNYTYLAKPEESENQFIRRPKDQFSLATQLLLSEKLRFNFAVNLVGSRTDRFYNSETFSTEEVILSAYTLVNCGVSYALPAGFSLYGSAQNLLNSEYQEIYGFNSQTRNVQLGIRYR</sequence>
<evidence type="ECO:0000256" key="1">
    <source>
        <dbReference type="ARBA" id="ARBA00004571"/>
    </source>
</evidence>
<dbReference type="InterPro" id="IPR039426">
    <property type="entry name" value="TonB-dep_rcpt-like"/>
</dbReference>
<protein>
    <recommendedName>
        <fullName evidence="17">TonB-dependent receptor</fullName>
    </recommendedName>
</protein>
<dbReference type="GO" id="GO:0009279">
    <property type="term" value="C:cell outer membrane"/>
    <property type="evidence" value="ECO:0007669"/>
    <property type="project" value="UniProtKB-SubCell"/>
</dbReference>
<dbReference type="GO" id="GO:0015889">
    <property type="term" value="P:cobalamin transport"/>
    <property type="evidence" value="ECO:0007669"/>
    <property type="project" value="TreeGrafter"/>
</dbReference>
<accession>A0A0P7C1W5</accession>
<dbReference type="PATRIC" id="fig|1605367.3.peg.3911"/>
<evidence type="ECO:0000256" key="12">
    <source>
        <dbReference type="SAM" id="SignalP"/>
    </source>
</evidence>
<evidence type="ECO:0000256" key="6">
    <source>
        <dbReference type="ARBA" id="ARBA00023065"/>
    </source>
</evidence>
<dbReference type="Pfam" id="PF07715">
    <property type="entry name" value="Plug"/>
    <property type="match status" value="1"/>
</dbReference>
<dbReference type="InterPro" id="IPR037066">
    <property type="entry name" value="Plug_dom_sf"/>
</dbReference>
<reference evidence="15 16" key="1">
    <citation type="submission" date="2015-07" db="EMBL/GenBank/DDBJ databases">
        <title>The draft genome sequence of Leadbetterella sp. JN14-9.</title>
        <authorList>
            <person name="Liu Y."/>
            <person name="Du J."/>
            <person name="Shao Z."/>
        </authorList>
    </citation>
    <scope>NUCLEOTIDE SEQUENCE [LARGE SCALE GENOMIC DNA]</scope>
    <source>
        <strain evidence="15 16">JN14-9</strain>
    </source>
</reference>
<organism evidence="15 16">
    <name type="scientific">Jiulongibacter sediminis</name>
    <dbReference type="NCBI Taxonomy" id="1605367"/>
    <lineage>
        <taxon>Bacteria</taxon>
        <taxon>Pseudomonadati</taxon>
        <taxon>Bacteroidota</taxon>
        <taxon>Cytophagia</taxon>
        <taxon>Cytophagales</taxon>
        <taxon>Leadbetterellaceae</taxon>
        <taxon>Jiulongibacter</taxon>
    </lineage>
</organism>
<evidence type="ECO:0000256" key="3">
    <source>
        <dbReference type="ARBA" id="ARBA00022452"/>
    </source>
</evidence>
<keyword evidence="5 12" id="KW-0732">Signal</keyword>
<feature type="chain" id="PRO_5006136484" description="TonB-dependent receptor" evidence="12">
    <location>
        <begin position="23"/>
        <end position="637"/>
    </location>
</feature>
<keyword evidence="2 10" id="KW-0813">Transport</keyword>
<dbReference type="SUPFAM" id="SSF56935">
    <property type="entry name" value="Porins"/>
    <property type="match status" value="1"/>
</dbReference>
<keyword evidence="7 11" id="KW-0798">TonB box</keyword>
<evidence type="ECO:0000256" key="4">
    <source>
        <dbReference type="ARBA" id="ARBA00022692"/>
    </source>
</evidence>
<dbReference type="Gene3D" id="2.170.130.10">
    <property type="entry name" value="TonB-dependent receptor, plug domain"/>
    <property type="match status" value="1"/>
</dbReference>
<comment type="caution">
    <text evidence="15">The sequence shown here is derived from an EMBL/GenBank/DDBJ whole genome shotgun (WGS) entry which is preliminary data.</text>
</comment>
<evidence type="ECO:0008006" key="17">
    <source>
        <dbReference type="Google" id="ProtNLM"/>
    </source>
</evidence>
<dbReference type="InterPro" id="IPR000531">
    <property type="entry name" value="Beta-barrel_TonB"/>
</dbReference>
<feature type="domain" description="TonB-dependent receptor-like beta-barrel" evidence="13">
    <location>
        <begin position="235"/>
        <end position="612"/>
    </location>
</feature>
<keyword evidence="8 10" id="KW-0472">Membrane</keyword>
<dbReference type="Gene3D" id="2.40.170.20">
    <property type="entry name" value="TonB-dependent receptor, beta-barrel domain"/>
    <property type="match status" value="1"/>
</dbReference>
<dbReference type="OrthoDB" id="9758472at2"/>
<name>A0A0P7C1W5_9BACT</name>
<evidence type="ECO:0000256" key="10">
    <source>
        <dbReference type="PROSITE-ProRule" id="PRU01360"/>
    </source>
</evidence>
<evidence type="ECO:0000313" key="16">
    <source>
        <dbReference type="Proteomes" id="UP000050454"/>
    </source>
</evidence>
<evidence type="ECO:0000313" key="15">
    <source>
        <dbReference type="EMBL" id="KPM48021.1"/>
    </source>
</evidence>
<feature type="domain" description="TonB-dependent receptor plug" evidence="14">
    <location>
        <begin position="41"/>
        <end position="149"/>
    </location>
</feature>
<dbReference type="EMBL" id="LGTQ01000009">
    <property type="protein sequence ID" value="KPM48021.1"/>
    <property type="molecule type" value="Genomic_DNA"/>
</dbReference>
<dbReference type="RefSeq" id="WP_055148698.1">
    <property type="nucleotide sequence ID" value="NZ_JXSZ01000009.1"/>
</dbReference>
<evidence type="ECO:0000259" key="13">
    <source>
        <dbReference type="Pfam" id="PF00593"/>
    </source>
</evidence>
<dbReference type="AlphaFoldDB" id="A0A0P7C1W5"/>
<dbReference type="STRING" id="1605367.AFM12_12510"/>
<dbReference type="PANTHER" id="PTHR30069">
    <property type="entry name" value="TONB-DEPENDENT OUTER MEMBRANE RECEPTOR"/>
    <property type="match status" value="1"/>
</dbReference>
<evidence type="ECO:0000256" key="9">
    <source>
        <dbReference type="ARBA" id="ARBA00023237"/>
    </source>
</evidence>
<dbReference type="GO" id="GO:0006811">
    <property type="term" value="P:monoatomic ion transport"/>
    <property type="evidence" value="ECO:0007669"/>
    <property type="project" value="UniProtKB-KW"/>
</dbReference>
<feature type="signal peptide" evidence="12">
    <location>
        <begin position="1"/>
        <end position="22"/>
    </location>
</feature>
<evidence type="ECO:0000256" key="11">
    <source>
        <dbReference type="RuleBase" id="RU003357"/>
    </source>
</evidence>
<keyword evidence="9 10" id="KW-0998">Cell outer membrane</keyword>
<keyword evidence="4 10" id="KW-0812">Transmembrane</keyword>
<gene>
    <name evidence="15" type="ORF">AFM12_12510</name>
</gene>
<keyword evidence="6" id="KW-0406">Ion transport</keyword>
<comment type="subcellular location">
    <subcellularLocation>
        <location evidence="1 10">Cell outer membrane</location>
        <topology evidence="1 10">Multi-pass membrane protein</topology>
    </subcellularLocation>
</comment>
<dbReference type="Proteomes" id="UP000050454">
    <property type="component" value="Unassembled WGS sequence"/>
</dbReference>
<evidence type="ECO:0000259" key="14">
    <source>
        <dbReference type="Pfam" id="PF07715"/>
    </source>
</evidence>
<dbReference type="InterPro" id="IPR036942">
    <property type="entry name" value="Beta-barrel_TonB_sf"/>
</dbReference>
<proteinExistence type="inferred from homology"/>
<dbReference type="PROSITE" id="PS52016">
    <property type="entry name" value="TONB_DEPENDENT_REC_3"/>
    <property type="match status" value="1"/>
</dbReference>
<evidence type="ECO:0000256" key="2">
    <source>
        <dbReference type="ARBA" id="ARBA00022448"/>
    </source>
</evidence>
<evidence type="ECO:0000256" key="5">
    <source>
        <dbReference type="ARBA" id="ARBA00022729"/>
    </source>
</evidence>
<evidence type="ECO:0000256" key="8">
    <source>
        <dbReference type="ARBA" id="ARBA00023136"/>
    </source>
</evidence>